<dbReference type="PANTHER" id="PTHR32060:SF30">
    <property type="entry name" value="CARBOXY-TERMINAL PROCESSING PROTEASE CTPA"/>
    <property type="match status" value="1"/>
</dbReference>
<proteinExistence type="predicted"/>
<gene>
    <name evidence="2" type="ORF">ACFSCY_06225</name>
</gene>
<reference evidence="3" key="1">
    <citation type="journal article" date="2019" name="Int. J. Syst. Evol. Microbiol.">
        <title>The Global Catalogue of Microorganisms (GCM) 10K type strain sequencing project: providing services to taxonomists for standard genome sequencing and annotation.</title>
        <authorList>
            <consortium name="The Broad Institute Genomics Platform"/>
            <consortium name="The Broad Institute Genome Sequencing Center for Infectious Disease"/>
            <person name="Wu L."/>
            <person name="Ma J."/>
        </authorList>
    </citation>
    <scope>NUCLEOTIDE SEQUENCE [LARGE SCALE GENOMIC DNA]</scope>
    <source>
        <strain evidence="3">JCM 12165</strain>
    </source>
</reference>
<evidence type="ECO:0000259" key="1">
    <source>
        <dbReference type="SMART" id="SM00245"/>
    </source>
</evidence>
<dbReference type="Proteomes" id="UP001597145">
    <property type="component" value="Unassembled WGS sequence"/>
</dbReference>
<evidence type="ECO:0000313" key="2">
    <source>
        <dbReference type="EMBL" id="MFD1529031.1"/>
    </source>
</evidence>
<accession>A0ABW4FH19</accession>
<dbReference type="EC" id="3.4.-.-" evidence="2"/>
<dbReference type="GO" id="GO:0016787">
    <property type="term" value="F:hydrolase activity"/>
    <property type="evidence" value="ECO:0007669"/>
    <property type="project" value="UniProtKB-KW"/>
</dbReference>
<dbReference type="Pfam" id="PF03572">
    <property type="entry name" value="Peptidase_S41"/>
    <property type="match status" value="1"/>
</dbReference>
<dbReference type="SUPFAM" id="SSF52096">
    <property type="entry name" value="ClpP/crotonase"/>
    <property type="match status" value="1"/>
</dbReference>
<organism evidence="2 3">
    <name type="scientific">Pseudonocardia aurantiaca</name>
    <dbReference type="NCBI Taxonomy" id="75290"/>
    <lineage>
        <taxon>Bacteria</taxon>
        <taxon>Bacillati</taxon>
        <taxon>Actinomycetota</taxon>
        <taxon>Actinomycetes</taxon>
        <taxon>Pseudonocardiales</taxon>
        <taxon>Pseudonocardiaceae</taxon>
        <taxon>Pseudonocardia</taxon>
    </lineage>
</organism>
<dbReference type="Gene3D" id="3.90.226.10">
    <property type="entry name" value="2-enoyl-CoA Hydratase, Chain A, domain 1"/>
    <property type="match status" value="1"/>
</dbReference>
<comment type="caution">
    <text evidence="2">The sequence shown here is derived from an EMBL/GenBank/DDBJ whole genome shotgun (WGS) entry which is preliminary data.</text>
</comment>
<dbReference type="RefSeq" id="WP_343974821.1">
    <property type="nucleotide sequence ID" value="NZ_BAAAJG010000008.1"/>
</dbReference>
<protein>
    <submittedName>
        <fullName evidence="2">S41 family peptidase</fullName>
        <ecNumber evidence="2">3.4.-.-</ecNumber>
    </submittedName>
</protein>
<evidence type="ECO:0000313" key="3">
    <source>
        <dbReference type="Proteomes" id="UP001597145"/>
    </source>
</evidence>
<keyword evidence="3" id="KW-1185">Reference proteome</keyword>
<keyword evidence="2" id="KW-0378">Hydrolase</keyword>
<dbReference type="InterPro" id="IPR029045">
    <property type="entry name" value="ClpP/crotonase-like_dom_sf"/>
</dbReference>
<dbReference type="PANTHER" id="PTHR32060">
    <property type="entry name" value="TAIL-SPECIFIC PROTEASE"/>
    <property type="match status" value="1"/>
</dbReference>
<dbReference type="EMBL" id="JBHUCP010000004">
    <property type="protein sequence ID" value="MFD1529031.1"/>
    <property type="molecule type" value="Genomic_DNA"/>
</dbReference>
<name>A0ABW4FH19_9PSEU</name>
<dbReference type="SMART" id="SM00245">
    <property type="entry name" value="TSPc"/>
    <property type="match status" value="1"/>
</dbReference>
<sequence>MFGRGGRDRRAVERALDLMQERALFADRVGDWGRARAEVIEAVTDLDQLHLRLWQLARTAGGPHSGMRKAVPPAFGPPDLPTVEETDGAVVLTLPACTDRDAGPYVDAARHALDEVQADRWIVDLRGNGGSTMWPLLAAVAPLLRGDGEIGAFVNRSGVRSPWVLAGGVVSAGGQPLAHGSVGHRDGPVAVLTDGATASAGEAVAVAFRGLADVRSYGTATLGFSSGNETVPLPGGAVLAVTTSRFADRTGRVYGGRLEPDVPSEDPLSMALWDT</sequence>
<dbReference type="InterPro" id="IPR005151">
    <property type="entry name" value="Tail-specific_protease"/>
</dbReference>
<feature type="domain" description="Tail specific protease" evidence="1">
    <location>
        <begin position="35"/>
        <end position="265"/>
    </location>
</feature>